<organism evidence="1 2">
    <name type="scientific">Hydrocarboniphaga effusa AP103</name>
    <dbReference type="NCBI Taxonomy" id="1172194"/>
    <lineage>
        <taxon>Bacteria</taxon>
        <taxon>Pseudomonadati</taxon>
        <taxon>Pseudomonadota</taxon>
        <taxon>Gammaproteobacteria</taxon>
        <taxon>Nevskiales</taxon>
        <taxon>Nevskiaceae</taxon>
        <taxon>Hydrocarboniphaga</taxon>
    </lineage>
</organism>
<evidence type="ECO:0000313" key="1">
    <source>
        <dbReference type="EMBL" id="EIT71147.1"/>
    </source>
</evidence>
<sequence length="84" mass="9453">MPRGRRADGELLRQARASGACIVSRDRFRDYRSRYRKLIDDPTRLFGGYVQEGQLQVPALDCSCPLQASAQQAWDALQPLLASD</sequence>
<dbReference type="EMBL" id="AKGD01000001">
    <property type="protein sequence ID" value="EIT71147.1"/>
    <property type="molecule type" value="Genomic_DNA"/>
</dbReference>
<dbReference type="Proteomes" id="UP000003704">
    <property type="component" value="Unassembled WGS sequence"/>
</dbReference>
<comment type="caution">
    <text evidence="1">The sequence shown here is derived from an EMBL/GenBank/DDBJ whole genome shotgun (WGS) entry which is preliminary data.</text>
</comment>
<dbReference type="STRING" id="1172194.WQQ_12840"/>
<keyword evidence="2" id="KW-1185">Reference proteome</keyword>
<dbReference type="OrthoDB" id="7068477at2"/>
<name>I7ZHD3_9GAMM</name>
<accession>I7ZHD3</accession>
<dbReference type="AlphaFoldDB" id="I7ZHD3"/>
<reference evidence="1 2" key="1">
    <citation type="journal article" date="2012" name="J. Bacteriol.">
        <title>Genome Sequence of n-Alkane-Degrading Hydrocarboniphaga effusa Strain AP103T (ATCC BAA-332T).</title>
        <authorList>
            <person name="Chang H.K."/>
            <person name="Zylstra G.J."/>
            <person name="Chae J.C."/>
        </authorList>
    </citation>
    <scope>NUCLEOTIDE SEQUENCE [LARGE SCALE GENOMIC DNA]</scope>
    <source>
        <strain evidence="1 2">AP103</strain>
    </source>
</reference>
<evidence type="ECO:0000313" key="2">
    <source>
        <dbReference type="Proteomes" id="UP000003704"/>
    </source>
</evidence>
<proteinExistence type="predicted"/>
<gene>
    <name evidence="1" type="ORF">WQQ_12840</name>
</gene>
<dbReference type="RefSeq" id="WP_007184238.1">
    <property type="nucleotide sequence ID" value="NZ_AKGD01000001.1"/>
</dbReference>
<protein>
    <submittedName>
        <fullName evidence="1">Uncharacterized protein</fullName>
    </submittedName>
</protein>